<protein>
    <submittedName>
        <fullName evidence="2">Uncharacterized protein</fullName>
    </submittedName>
</protein>
<accession>A0A9W9A9N5</accession>
<reference evidence="2" key="2">
    <citation type="journal article" date="2023" name="Proc. Natl. Acad. Sci. U.S.A.">
        <title>A global phylogenomic analysis of the shiitake genus Lentinula.</title>
        <authorList>
            <person name="Sierra-Patev S."/>
            <person name="Min B."/>
            <person name="Naranjo-Ortiz M."/>
            <person name="Looney B."/>
            <person name="Konkel Z."/>
            <person name="Slot J.C."/>
            <person name="Sakamoto Y."/>
            <person name="Steenwyk J.L."/>
            <person name="Rokas A."/>
            <person name="Carro J."/>
            <person name="Camarero S."/>
            <person name="Ferreira P."/>
            <person name="Molpeceres G."/>
            <person name="Ruiz-Duenas F.J."/>
            <person name="Serrano A."/>
            <person name="Henrissat B."/>
            <person name="Drula E."/>
            <person name="Hughes K.W."/>
            <person name="Mata J.L."/>
            <person name="Ishikawa N.K."/>
            <person name="Vargas-Isla R."/>
            <person name="Ushijima S."/>
            <person name="Smith C.A."/>
            <person name="Donoghue J."/>
            <person name="Ahrendt S."/>
            <person name="Andreopoulos W."/>
            <person name="He G."/>
            <person name="LaButti K."/>
            <person name="Lipzen A."/>
            <person name="Ng V."/>
            <person name="Riley R."/>
            <person name="Sandor L."/>
            <person name="Barry K."/>
            <person name="Martinez A.T."/>
            <person name="Xiao Y."/>
            <person name="Gibbons J.G."/>
            <person name="Terashima K."/>
            <person name="Grigoriev I.V."/>
            <person name="Hibbett D."/>
        </authorList>
    </citation>
    <scope>NUCLEOTIDE SEQUENCE</scope>
    <source>
        <strain evidence="2">Sp2 HRB7682 ss15</strain>
    </source>
</reference>
<proteinExistence type="predicted"/>
<gene>
    <name evidence="2" type="ORF">C8J55DRAFT_515442</name>
</gene>
<evidence type="ECO:0000313" key="3">
    <source>
        <dbReference type="Proteomes" id="UP001150238"/>
    </source>
</evidence>
<feature type="region of interest" description="Disordered" evidence="1">
    <location>
        <begin position="123"/>
        <end position="146"/>
    </location>
</feature>
<dbReference type="Proteomes" id="UP001150238">
    <property type="component" value="Unassembled WGS sequence"/>
</dbReference>
<reference evidence="2" key="1">
    <citation type="submission" date="2022-08" db="EMBL/GenBank/DDBJ databases">
        <authorList>
            <consortium name="DOE Joint Genome Institute"/>
            <person name="Min B."/>
            <person name="Riley R."/>
            <person name="Sierra-Patev S."/>
            <person name="Naranjo-Ortiz M."/>
            <person name="Looney B."/>
            <person name="Konkel Z."/>
            <person name="Slot J.C."/>
            <person name="Sakamoto Y."/>
            <person name="Steenwyk J.L."/>
            <person name="Rokas A."/>
            <person name="Carro J."/>
            <person name="Camarero S."/>
            <person name="Ferreira P."/>
            <person name="Molpeceres G."/>
            <person name="Ruiz-Duenas F.J."/>
            <person name="Serrano A."/>
            <person name="Henrissat B."/>
            <person name="Drula E."/>
            <person name="Hughes K.W."/>
            <person name="Mata J.L."/>
            <person name="Ishikawa N.K."/>
            <person name="Vargas-Isla R."/>
            <person name="Ushijima S."/>
            <person name="Smith C.A."/>
            <person name="Ahrendt S."/>
            <person name="Andreopoulos W."/>
            <person name="He G."/>
            <person name="Labutti K."/>
            <person name="Lipzen A."/>
            <person name="Ng V."/>
            <person name="Sandor L."/>
            <person name="Barry K."/>
            <person name="Martinez A.T."/>
            <person name="Xiao Y."/>
            <person name="Gibbons J.G."/>
            <person name="Terashima K."/>
            <person name="Hibbett D.S."/>
            <person name="Grigoriev I.V."/>
        </authorList>
    </citation>
    <scope>NUCLEOTIDE SEQUENCE</scope>
    <source>
        <strain evidence="2">Sp2 HRB7682 ss15</strain>
    </source>
</reference>
<dbReference type="EMBL" id="JANVFS010000018">
    <property type="protein sequence ID" value="KAJ4477753.1"/>
    <property type="molecule type" value="Genomic_DNA"/>
</dbReference>
<evidence type="ECO:0000313" key="2">
    <source>
        <dbReference type="EMBL" id="KAJ4477753.1"/>
    </source>
</evidence>
<organism evidence="2 3">
    <name type="scientific">Lentinula lateritia</name>
    <dbReference type="NCBI Taxonomy" id="40482"/>
    <lineage>
        <taxon>Eukaryota</taxon>
        <taxon>Fungi</taxon>
        <taxon>Dikarya</taxon>
        <taxon>Basidiomycota</taxon>
        <taxon>Agaricomycotina</taxon>
        <taxon>Agaricomycetes</taxon>
        <taxon>Agaricomycetidae</taxon>
        <taxon>Agaricales</taxon>
        <taxon>Marasmiineae</taxon>
        <taxon>Omphalotaceae</taxon>
        <taxon>Lentinula</taxon>
    </lineage>
</organism>
<evidence type="ECO:0000256" key="1">
    <source>
        <dbReference type="SAM" id="MobiDB-lite"/>
    </source>
</evidence>
<name>A0A9W9A9N5_9AGAR</name>
<sequence>MCCSFSAFDSFRDSVRTAMYSIQTSSDPCAHLKSAKTLAKQRGVYDTALKVPDECEGGKEGKCDIIEPLRKEGTEFAGGELTETSPAGVMFGLRTDVFCLMCSWIPVNVRRICICLHSVLNSDQMSGPCASRESRSKAWGRGFQPQ</sequence>
<dbReference type="AlphaFoldDB" id="A0A9W9A9N5"/>
<comment type="caution">
    <text evidence="2">The sequence shown here is derived from an EMBL/GenBank/DDBJ whole genome shotgun (WGS) entry which is preliminary data.</text>
</comment>